<evidence type="ECO:0000313" key="3">
    <source>
        <dbReference type="Proteomes" id="UP000886891"/>
    </source>
</evidence>
<keyword evidence="2" id="KW-0067">ATP-binding</keyword>
<evidence type="ECO:0000313" key="2">
    <source>
        <dbReference type="EMBL" id="HIV00657.1"/>
    </source>
</evidence>
<accession>A0A9D1SY88</accession>
<gene>
    <name evidence="2" type="ORF">IAB14_06065</name>
</gene>
<dbReference type="InterPro" id="IPR007421">
    <property type="entry name" value="Schlafen_AlbA_2_dom"/>
</dbReference>
<dbReference type="InterPro" id="IPR038461">
    <property type="entry name" value="Schlafen_AlbA_2_dom_sf"/>
</dbReference>
<reference evidence="2" key="1">
    <citation type="submission" date="2020-10" db="EMBL/GenBank/DDBJ databases">
        <authorList>
            <person name="Gilroy R."/>
        </authorList>
    </citation>
    <scope>NUCLEOTIDE SEQUENCE</scope>
    <source>
        <strain evidence="2">23406</strain>
    </source>
</reference>
<reference evidence="2" key="2">
    <citation type="journal article" date="2021" name="PeerJ">
        <title>Extensive microbial diversity within the chicken gut microbiome revealed by metagenomics and culture.</title>
        <authorList>
            <person name="Gilroy R."/>
            <person name="Ravi A."/>
            <person name="Getino M."/>
            <person name="Pursley I."/>
            <person name="Horton D.L."/>
            <person name="Alikhan N.F."/>
            <person name="Baker D."/>
            <person name="Gharbi K."/>
            <person name="Hall N."/>
            <person name="Watson M."/>
            <person name="Adriaenssens E.M."/>
            <person name="Foster-Nyarko E."/>
            <person name="Jarju S."/>
            <person name="Secka A."/>
            <person name="Antonio M."/>
            <person name="Oren A."/>
            <person name="Chaudhuri R.R."/>
            <person name="La Ragione R."/>
            <person name="Hildebrand F."/>
            <person name="Pallen M.J."/>
        </authorList>
    </citation>
    <scope>NUCLEOTIDE SEQUENCE</scope>
    <source>
        <strain evidence="2">23406</strain>
    </source>
</reference>
<evidence type="ECO:0000259" key="1">
    <source>
        <dbReference type="Pfam" id="PF04326"/>
    </source>
</evidence>
<feature type="domain" description="Schlafen AlbA-2" evidence="1">
    <location>
        <begin position="15"/>
        <end position="138"/>
    </location>
</feature>
<dbReference type="EMBL" id="DVOH01000048">
    <property type="protein sequence ID" value="HIV00657.1"/>
    <property type="molecule type" value="Genomic_DNA"/>
</dbReference>
<sequence>MGEHSGIGGIIRFRENNRLEAKLATGGFPQSVWETYVAFANTMGGVILLGVEELPDHSLRIAGLPAPDKTVAEFWEKVNDPAVVSVNLLRKSDLQIRRIGDRSIVVVTVPAASPAVRPVYLGRDPYHGAYYRSGEGDYLLPDSVIDAMLAARQEFEEK</sequence>
<comment type="caution">
    <text evidence="2">The sequence shown here is derived from an EMBL/GenBank/DDBJ whole genome shotgun (WGS) entry which is preliminary data.</text>
</comment>
<dbReference type="Pfam" id="PF04326">
    <property type="entry name" value="SLFN_AlbA_2"/>
    <property type="match status" value="1"/>
</dbReference>
<dbReference type="AlphaFoldDB" id="A0A9D1SY88"/>
<keyword evidence="2" id="KW-0547">Nucleotide-binding</keyword>
<dbReference type="Proteomes" id="UP000886891">
    <property type="component" value="Unassembled WGS sequence"/>
</dbReference>
<proteinExistence type="predicted"/>
<organism evidence="2 3">
    <name type="scientific">Candidatus Stercoripulliclostridium merdipullorum</name>
    <dbReference type="NCBI Taxonomy" id="2840952"/>
    <lineage>
        <taxon>Bacteria</taxon>
        <taxon>Bacillati</taxon>
        <taxon>Bacillota</taxon>
        <taxon>Clostridia</taxon>
        <taxon>Eubacteriales</taxon>
        <taxon>Candidatus Stercoripulliclostridium</taxon>
    </lineage>
</organism>
<name>A0A9D1SY88_9FIRM</name>
<protein>
    <submittedName>
        <fullName evidence="2">ATP-binding protein</fullName>
    </submittedName>
</protein>
<dbReference type="Gene3D" id="3.30.950.30">
    <property type="entry name" value="Schlafen, AAA domain"/>
    <property type="match status" value="1"/>
</dbReference>
<dbReference type="GO" id="GO:0005524">
    <property type="term" value="F:ATP binding"/>
    <property type="evidence" value="ECO:0007669"/>
    <property type="project" value="UniProtKB-KW"/>
</dbReference>